<name>A0A2J6T1C1_9HELO</name>
<accession>A0A2J6T1C1</accession>
<dbReference type="EMBL" id="KZ613847">
    <property type="protein sequence ID" value="PMD56743.1"/>
    <property type="molecule type" value="Genomic_DNA"/>
</dbReference>
<dbReference type="GeneID" id="36593990"/>
<dbReference type="OrthoDB" id="4868994at2759"/>
<reference evidence="1 2" key="1">
    <citation type="submission" date="2016-04" db="EMBL/GenBank/DDBJ databases">
        <title>A degradative enzymes factory behind the ericoid mycorrhizal symbiosis.</title>
        <authorList>
            <consortium name="DOE Joint Genome Institute"/>
            <person name="Martino E."/>
            <person name="Morin E."/>
            <person name="Grelet G."/>
            <person name="Kuo A."/>
            <person name="Kohler A."/>
            <person name="Daghino S."/>
            <person name="Barry K."/>
            <person name="Choi C."/>
            <person name="Cichocki N."/>
            <person name="Clum A."/>
            <person name="Copeland A."/>
            <person name="Hainaut M."/>
            <person name="Haridas S."/>
            <person name="Labutti K."/>
            <person name="Lindquist E."/>
            <person name="Lipzen A."/>
            <person name="Khouja H.-R."/>
            <person name="Murat C."/>
            <person name="Ohm R."/>
            <person name="Olson A."/>
            <person name="Spatafora J."/>
            <person name="Veneault-Fourrey C."/>
            <person name="Henrissat B."/>
            <person name="Grigoriev I."/>
            <person name="Martin F."/>
            <person name="Perotto S."/>
        </authorList>
    </citation>
    <scope>NUCLEOTIDE SEQUENCE [LARGE SCALE GENOMIC DNA]</scope>
    <source>
        <strain evidence="1 2">E</strain>
    </source>
</reference>
<gene>
    <name evidence="1" type="ORF">K444DRAFT_653960</name>
</gene>
<proteinExistence type="predicted"/>
<organism evidence="1 2">
    <name type="scientific">Hyaloscypha bicolor E</name>
    <dbReference type="NCBI Taxonomy" id="1095630"/>
    <lineage>
        <taxon>Eukaryota</taxon>
        <taxon>Fungi</taxon>
        <taxon>Dikarya</taxon>
        <taxon>Ascomycota</taxon>
        <taxon>Pezizomycotina</taxon>
        <taxon>Leotiomycetes</taxon>
        <taxon>Helotiales</taxon>
        <taxon>Hyaloscyphaceae</taxon>
        <taxon>Hyaloscypha</taxon>
        <taxon>Hyaloscypha bicolor</taxon>
    </lineage>
</organism>
<dbReference type="STRING" id="1095630.A0A2J6T1C1"/>
<dbReference type="AlphaFoldDB" id="A0A2J6T1C1"/>
<protein>
    <recommendedName>
        <fullName evidence="3">Altered inheritance of mitochondria protein 19</fullName>
    </recommendedName>
</protein>
<evidence type="ECO:0008006" key="3">
    <source>
        <dbReference type="Google" id="ProtNLM"/>
    </source>
</evidence>
<dbReference type="Proteomes" id="UP000235371">
    <property type="component" value="Unassembled WGS sequence"/>
</dbReference>
<dbReference type="RefSeq" id="XP_024733647.1">
    <property type="nucleotide sequence ID" value="XM_024885913.1"/>
</dbReference>
<evidence type="ECO:0000313" key="1">
    <source>
        <dbReference type="EMBL" id="PMD56743.1"/>
    </source>
</evidence>
<sequence>MPSEDQAVQDAKKTAISYATDWGSSPLPPMFLATLITALHARPFRPLPMIFPPVLLFSTYLNLSDFTVDSAGLTAAWSGLYLLLARRRKVAGANFGSHIGNKFGARGLTRGAAMMLAGANVAGGGITYAFGRRKNDEGENSI</sequence>
<dbReference type="InParanoid" id="A0A2J6T1C1"/>
<keyword evidence="2" id="KW-1185">Reference proteome</keyword>
<evidence type="ECO:0000313" key="2">
    <source>
        <dbReference type="Proteomes" id="UP000235371"/>
    </source>
</evidence>